<dbReference type="AlphaFoldDB" id="A0A6A4HJC2"/>
<organism evidence="11 12">
    <name type="scientific">Gymnopus androsaceus JB14</name>
    <dbReference type="NCBI Taxonomy" id="1447944"/>
    <lineage>
        <taxon>Eukaryota</taxon>
        <taxon>Fungi</taxon>
        <taxon>Dikarya</taxon>
        <taxon>Basidiomycota</taxon>
        <taxon>Agaricomycotina</taxon>
        <taxon>Agaricomycetes</taxon>
        <taxon>Agaricomycetidae</taxon>
        <taxon>Agaricales</taxon>
        <taxon>Marasmiineae</taxon>
        <taxon>Omphalotaceae</taxon>
        <taxon>Gymnopus</taxon>
    </lineage>
</organism>
<dbReference type="SUPFAM" id="SSF48264">
    <property type="entry name" value="Cytochrome P450"/>
    <property type="match status" value="1"/>
</dbReference>
<keyword evidence="6 10" id="KW-0560">Oxidoreductase</keyword>
<dbReference type="OrthoDB" id="3934656at2759"/>
<dbReference type="InterPro" id="IPR001128">
    <property type="entry name" value="Cyt_P450"/>
</dbReference>
<comment type="similarity">
    <text evidence="3 10">Belongs to the cytochrome P450 family.</text>
</comment>
<keyword evidence="5 9" id="KW-0479">Metal-binding</keyword>
<dbReference type="PROSITE" id="PS00086">
    <property type="entry name" value="CYTOCHROME_P450"/>
    <property type="match status" value="1"/>
</dbReference>
<accession>A0A6A4HJC2</accession>
<evidence type="ECO:0000256" key="8">
    <source>
        <dbReference type="ARBA" id="ARBA00023033"/>
    </source>
</evidence>
<keyword evidence="7 9" id="KW-0408">Iron</keyword>
<comment type="cofactor">
    <cofactor evidence="1 9">
        <name>heme</name>
        <dbReference type="ChEBI" id="CHEBI:30413"/>
    </cofactor>
</comment>
<dbReference type="InterPro" id="IPR050364">
    <property type="entry name" value="Cytochrome_P450_fung"/>
</dbReference>
<dbReference type="EMBL" id="ML769494">
    <property type="protein sequence ID" value="KAE9397631.1"/>
    <property type="molecule type" value="Genomic_DNA"/>
</dbReference>
<evidence type="ECO:0000256" key="3">
    <source>
        <dbReference type="ARBA" id="ARBA00010617"/>
    </source>
</evidence>
<evidence type="ECO:0000313" key="11">
    <source>
        <dbReference type="EMBL" id="KAE9397631.1"/>
    </source>
</evidence>
<name>A0A6A4HJC2_9AGAR</name>
<dbReference type="InterPro" id="IPR017972">
    <property type="entry name" value="Cyt_P450_CS"/>
</dbReference>
<keyword evidence="4 9" id="KW-0349">Heme</keyword>
<dbReference type="GO" id="GO:0020037">
    <property type="term" value="F:heme binding"/>
    <property type="evidence" value="ECO:0007669"/>
    <property type="project" value="InterPro"/>
</dbReference>
<feature type="binding site" description="axial binding residue" evidence="9">
    <location>
        <position position="256"/>
    </location>
    <ligand>
        <name>heme</name>
        <dbReference type="ChEBI" id="CHEBI:30413"/>
    </ligand>
    <ligandPart>
        <name>Fe</name>
        <dbReference type="ChEBI" id="CHEBI:18248"/>
    </ligandPart>
</feature>
<dbReference type="GO" id="GO:0005506">
    <property type="term" value="F:iron ion binding"/>
    <property type="evidence" value="ECO:0007669"/>
    <property type="project" value="InterPro"/>
</dbReference>
<evidence type="ECO:0000313" key="12">
    <source>
        <dbReference type="Proteomes" id="UP000799118"/>
    </source>
</evidence>
<gene>
    <name evidence="11" type="ORF">BT96DRAFT_921328</name>
</gene>
<keyword evidence="12" id="KW-1185">Reference proteome</keyword>
<comment type="pathway">
    <text evidence="2">Secondary metabolite biosynthesis.</text>
</comment>
<dbReference type="Proteomes" id="UP000799118">
    <property type="component" value="Unassembled WGS sequence"/>
</dbReference>
<proteinExistence type="inferred from homology"/>
<evidence type="ECO:0000256" key="9">
    <source>
        <dbReference type="PIRSR" id="PIRSR602401-1"/>
    </source>
</evidence>
<dbReference type="Gene3D" id="1.10.630.10">
    <property type="entry name" value="Cytochrome P450"/>
    <property type="match status" value="2"/>
</dbReference>
<protein>
    <submittedName>
        <fullName evidence="11">Cytochrome P450</fullName>
    </submittedName>
</protein>
<dbReference type="GO" id="GO:0016705">
    <property type="term" value="F:oxidoreductase activity, acting on paired donors, with incorporation or reduction of molecular oxygen"/>
    <property type="evidence" value="ECO:0007669"/>
    <property type="project" value="InterPro"/>
</dbReference>
<dbReference type="PANTHER" id="PTHR46300">
    <property type="entry name" value="P450, PUTATIVE (EUROFUNG)-RELATED-RELATED"/>
    <property type="match status" value="1"/>
</dbReference>
<reference evidence="11" key="1">
    <citation type="journal article" date="2019" name="Environ. Microbiol.">
        <title>Fungal ecological strategies reflected in gene transcription - a case study of two litter decomposers.</title>
        <authorList>
            <person name="Barbi F."/>
            <person name="Kohler A."/>
            <person name="Barry K."/>
            <person name="Baskaran P."/>
            <person name="Daum C."/>
            <person name="Fauchery L."/>
            <person name="Ihrmark K."/>
            <person name="Kuo A."/>
            <person name="LaButti K."/>
            <person name="Lipzen A."/>
            <person name="Morin E."/>
            <person name="Grigoriev I.V."/>
            <person name="Henrissat B."/>
            <person name="Lindahl B."/>
            <person name="Martin F."/>
        </authorList>
    </citation>
    <scope>NUCLEOTIDE SEQUENCE</scope>
    <source>
        <strain evidence="11">JB14</strain>
    </source>
</reference>
<evidence type="ECO:0000256" key="7">
    <source>
        <dbReference type="ARBA" id="ARBA00023004"/>
    </source>
</evidence>
<evidence type="ECO:0000256" key="6">
    <source>
        <dbReference type="ARBA" id="ARBA00023002"/>
    </source>
</evidence>
<dbReference type="GO" id="GO:0004497">
    <property type="term" value="F:monooxygenase activity"/>
    <property type="evidence" value="ECO:0007669"/>
    <property type="project" value="UniProtKB-KW"/>
</dbReference>
<dbReference type="PANTHER" id="PTHR46300:SF7">
    <property type="entry name" value="P450, PUTATIVE (EUROFUNG)-RELATED"/>
    <property type="match status" value="1"/>
</dbReference>
<evidence type="ECO:0000256" key="4">
    <source>
        <dbReference type="ARBA" id="ARBA00022617"/>
    </source>
</evidence>
<sequence length="332" mass="37217">MTGSIILRVAYGIHVQPNNDPDIHAAEKMIHVLNIAGLPGAFLVDTLPILKYVPFWFPGASFKRKAKAWNGILAATITPPFMKVKKAMVRLRTITGIPVNTRCTRRINGTAEDCFSLRCLQNAKHPDPPGTDTGVTALSTFFLAILHFPTYRVVGKERLPNYDDEDSLPYITAVTYESFPHRVDTEDTYRGYRIPKDSVVIPNVWGILRDPSIYGPNAHEFEPKRWLIKTNGAEWKLNPEMRDPTTISFGFGRRVCPGKHMALSSLWINIASLLHSFNITRAIDKDGKPIEPRVEYVSSVLNTPAPFECTIRPRSDGHVALIREALTSKLEG</sequence>
<dbReference type="Pfam" id="PF00067">
    <property type="entry name" value="p450"/>
    <property type="match status" value="1"/>
</dbReference>
<dbReference type="InterPro" id="IPR002401">
    <property type="entry name" value="Cyt_P450_E_grp-I"/>
</dbReference>
<evidence type="ECO:0000256" key="1">
    <source>
        <dbReference type="ARBA" id="ARBA00001971"/>
    </source>
</evidence>
<dbReference type="InterPro" id="IPR036396">
    <property type="entry name" value="Cyt_P450_sf"/>
</dbReference>
<dbReference type="PRINTS" id="PR00463">
    <property type="entry name" value="EP450I"/>
</dbReference>
<evidence type="ECO:0000256" key="5">
    <source>
        <dbReference type="ARBA" id="ARBA00022723"/>
    </source>
</evidence>
<evidence type="ECO:0000256" key="2">
    <source>
        <dbReference type="ARBA" id="ARBA00005179"/>
    </source>
</evidence>
<keyword evidence="8 10" id="KW-0503">Monooxygenase</keyword>
<evidence type="ECO:0000256" key="10">
    <source>
        <dbReference type="RuleBase" id="RU000461"/>
    </source>
</evidence>